<evidence type="ECO:0000313" key="2">
    <source>
        <dbReference type="EMBL" id="KAJ8022033.1"/>
    </source>
</evidence>
<organism evidence="2 3">
    <name type="scientific">Holothuria leucospilota</name>
    <name type="common">Black long sea cucumber</name>
    <name type="synonym">Mertensiothuria leucospilota</name>
    <dbReference type="NCBI Taxonomy" id="206669"/>
    <lineage>
        <taxon>Eukaryota</taxon>
        <taxon>Metazoa</taxon>
        <taxon>Echinodermata</taxon>
        <taxon>Eleutherozoa</taxon>
        <taxon>Echinozoa</taxon>
        <taxon>Holothuroidea</taxon>
        <taxon>Aspidochirotacea</taxon>
        <taxon>Aspidochirotida</taxon>
        <taxon>Holothuriidae</taxon>
        <taxon>Holothuria</taxon>
    </lineage>
</organism>
<dbReference type="InterPro" id="IPR050951">
    <property type="entry name" value="Retrovirus_Pol_polyprotein"/>
</dbReference>
<gene>
    <name evidence="2" type="ORF">HOLleu_39408</name>
</gene>
<dbReference type="Gene3D" id="3.30.70.270">
    <property type="match status" value="2"/>
</dbReference>
<dbReference type="EMBL" id="JAIZAY010000021">
    <property type="protein sequence ID" value="KAJ8022033.1"/>
    <property type="molecule type" value="Genomic_DNA"/>
</dbReference>
<dbReference type="Pfam" id="PF17919">
    <property type="entry name" value="RT_RNaseH_2"/>
    <property type="match status" value="1"/>
</dbReference>
<reference evidence="2" key="1">
    <citation type="submission" date="2021-10" db="EMBL/GenBank/DDBJ databases">
        <title>Tropical sea cucumber genome reveals ecological adaptation and Cuvierian tubules defense mechanism.</title>
        <authorList>
            <person name="Chen T."/>
        </authorList>
    </citation>
    <scope>NUCLEOTIDE SEQUENCE</scope>
    <source>
        <strain evidence="2">Nanhai2018</strain>
        <tissue evidence="2">Muscle</tissue>
    </source>
</reference>
<proteinExistence type="predicted"/>
<dbReference type="AlphaFoldDB" id="A0A9Q0YG50"/>
<protein>
    <recommendedName>
        <fullName evidence="1">Reverse transcriptase/retrotransposon-derived protein RNase H-like domain-containing protein</fullName>
    </recommendedName>
</protein>
<dbReference type="OrthoDB" id="775972at2759"/>
<accession>A0A9Q0YG50</accession>
<dbReference type="Proteomes" id="UP001152320">
    <property type="component" value="Chromosome 21"/>
</dbReference>
<dbReference type="PANTHER" id="PTHR37984:SF15">
    <property type="entry name" value="INTEGRASE CATALYTIC DOMAIN-CONTAINING PROTEIN"/>
    <property type="match status" value="1"/>
</dbReference>
<sequence length="241" mass="27951">MWILKKVSDRLTKYNVKLNKSKCELSKKELKFLGHRLTDHGIKINDKHHAITNATVTRDEKSLRSLLGLGGYFTKFIPNLTTVLEPMRQVLRQKRFLWTAEAMESFNLLKEMLCKAKVLSSFNQNLQTIITCDASDYGLGATLTQMKNGKEVTVQFTSRTLSESERKYSIVEKEALACVWACERWNTYLWGEFTLRTDQEALVTLFSKTSERQSLRLARWSFRLLKYNLRLNTSRGSSVLH</sequence>
<dbReference type="InterPro" id="IPR043502">
    <property type="entry name" value="DNA/RNA_pol_sf"/>
</dbReference>
<comment type="caution">
    <text evidence="2">The sequence shown here is derived from an EMBL/GenBank/DDBJ whole genome shotgun (WGS) entry which is preliminary data.</text>
</comment>
<evidence type="ECO:0000259" key="1">
    <source>
        <dbReference type="Pfam" id="PF17919"/>
    </source>
</evidence>
<dbReference type="FunFam" id="3.30.70.270:FF:000020">
    <property type="entry name" value="Transposon Tf2-6 polyprotein-like Protein"/>
    <property type="match status" value="1"/>
</dbReference>
<dbReference type="InterPro" id="IPR043128">
    <property type="entry name" value="Rev_trsase/Diguanyl_cyclase"/>
</dbReference>
<dbReference type="PANTHER" id="PTHR37984">
    <property type="entry name" value="PROTEIN CBG26694"/>
    <property type="match status" value="1"/>
</dbReference>
<dbReference type="CDD" id="cd09274">
    <property type="entry name" value="RNase_HI_RT_Ty3"/>
    <property type="match status" value="1"/>
</dbReference>
<keyword evidence="3" id="KW-1185">Reference proteome</keyword>
<evidence type="ECO:0000313" key="3">
    <source>
        <dbReference type="Proteomes" id="UP001152320"/>
    </source>
</evidence>
<feature type="domain" description="Reverse transcriptase/retrotransposon-derived protein RNase H-like" evidence="1">
    <location>
        <begin position="98"/>
        <end position="192"/>
    </location>
</feature>
<dbReference type="SUPFAM" id="SSF56672">
    <property type="entry name" value="DNA/RNA polymerases"/>
    <property type="match status" value="1"/>
</dbReference>
<name>A0A9Q0YG50_HOLLE</name>
<dbReference type="InterPro" id="IPR041577">
    <property type="entry name" value="RT_RNaseH_2"/>
</dbReference>